<accession>A0A9P3FJD4</accession>
<dbReference type="AlphaFoldDB" id="A0A9P3FJD4"/>
<evidence type="ECO:0000313" key="6">
    <source>
        <dbReference type="EMBL" id="GIZ45164.1"/>
    </source>
</evidence>
<dbReference type="PROSITE" id="PS50865">
    <property type="entry name" value="ZF_MYND_2"/>
    <property type="match status" value="1"/>
</dbReference>
<keyword evidence="1" id="KW-0479">Metal-binding</keyword>
<dbReference type="Pfam" id="PF01753">
    <property type="entry name" value="zf-MYND"/>
    <property type="match status" value="1"/>
</dbReference>
<protein>
    <recommendedName>
        <fullName evidence="5">MYND-type domain-containing protein</fullName>
    </recommendedName>
</protein>
<keyword evidence="2 4" id="KW-0863">Zinc-finger</keyword>
<evidence type="ECO:0000256" key="1">
    <source>
        <dbReference type="ARBA" id="ARBA00022723"/>
    </source>
</evidence>
<reference evidence="6 7" key="1">
    <citation type="submission" date="2021-01" db="EMBL/GenBank/DDBJ databases">
        <title>Cercospora kikuchii MAFF 305040 whole genome shotgun sequence.</title>
        <authorList>
            <person name="Kashiwa T."/>
            <person name="Suzuki T."/>
        </authorList>
    </citation>
    <scope>NUCLEOTIDE SEQUENCE [LARGE SCALE GENOMIC DNA]</scope>
    <source>
        <strain evidence="6 7">MAFF 305040</strain>
    </source>
</reference>
<name>A0A9P3FJD4_9PEZI</name>
<proteinExistence type="predicted"/>
<dbReference type="OrthoDB" id="3649107at2759"/>
<evidence type="ECO:0000259" key="5">
    <source>
        <dbReference type="PROSITE" id="PS50865"/>
    </source>
</evidence>
<dbReference type="Gene3D" id="6.10.140.2220">
    <property type="match status" value="1"/>
</dbReference>
<evidence type="ECO:0000313" key="7">
    <source>
        <dbReference type="Proteomes" id="UP000825890"/>
    </source>
</evidence>
<comment type="caution">
    <text evidence="6">The sequence shown here is derived from an EMBL/GenBank/DDBJ whole genome shotgun (WGS) entry which is preliminary data.</text>
</comment>
<sequence length="253" mass="28011">MGRWGYGLFQSELELDAVGDLDIDCGLDKLRSKTSDESDSSDETEDDIASMSQYTLYCPTDAKLVREHIETPDAATGISPLDSALTKWKAKALGKEFYFPSPGQMFIILGACAMSLGCKLSAETLQDLRNVFTKCGLFPDALVQMDAALNGPGRYQGRPWKFVSPDSFEDVDDLEEISRITRCLITKIEARMEAYALEKDDYGVCGAPGCQATQSESGGNLLMCSRCEERKYCSKDCQTKHWKSHKRVCVKAS</sequence>
<dbReference type="RefSeq" id="XP_044659651.1">
    <property type="nucleotide sequence ID" value="XM_044803716.1"/>
</dbReference>
<evidence type="ECO:0000256" key="3">
    <source>
        <dbReference type="ARBA" id="ARBA00022833"/>
    </source>
</evidence>
<dbReference type="InterPro" id="IPR002893">
    <property type="entry name" value="Znf_MYND"/>
</dbReference>
<feature type="domain" description="MYND-type" evidence="5">
    <location>
        <begin position="205"/>
        <end position="249"/>
    </location>
</feature>
<evidence type="ECO:0000256" key="2">
    <source>
        <dbReference type="ARBA" id="ARBA00022771"/>
    </source>
</evidence>
<organism evidence="6 7">
    <name type="scientific">Cercospora kikuchii</name>
    <dbReference type="NCBI Taxonomy" id="84275"/>
    <lineage>
        <taxon>Eukaryota</taxon>
        <taxon>Fungi</taxon>
        <taxon>Dikarya</taxon>
        <taxon>Ascomycota</taxon>
        <taxon>Pezizomycotina</taxon>
        <taxon>Dothideomycetes</taxon>
        <taxon>Dothideomycetidae</taxon>
        <taxon>Mycosphaerellales</taxon>
        <taxon>Mycosphaerellaceae</taxon>
        <taxon>Cercospora</taxon>
    </lineage>
</organism>
<gene>
    <name evidence="6" type="ORF">CKM354_000834500</name>
</gene>
<dbReference type="EMBL" id="BOLY01000005">
    <property type="protein sequence ID" value="GIZ45164.1"/>
    <property type="molecule type" value="Genomic_DNA"/>
</dbReference>
<evidence type="ECO:0000256" key="4">
    <source>
        <dbReference type="PROSITE-ProRule" id="PRU00134"/>
    </source>
</evidence>
<dbReference type="PROSITE" id="PS01360">
    <property type="entry name" value="ZF_MYND_1"/>
    <property type="match status" value="1"/>
</dbReference>
<dbReference type="GO" id="GO:0008270">
    <property type="term" value="F:zinc ion binding"/>
    <property type="evidence" value="ECO:0007669"/>
    <property type="project" value="UniProtKB-KW"/>
</dbReference>
<dbReference type="SUPFAM" id="SSF144232">
    <property type="entry name" value="HIT/MYND zinc finger-like"/>
    <property type="match status" value="1"/>
</dbReference>
<keyword evidence="3" id="KW-0862">Zinc</keyword>
<dbReference type="Proteomes" id="UP000825890">
    <property type="component" value="Unassembled WGS sequence"/>
</dbReference>
<keyword evidence="7" id="KW-1185">Reference proteome</keyword>
<dbReference type="GeneID" id="68293920"/>